<keyword evidence="1" id="KW-0812">Transmembrane</keyword>
<keyword evidence="1" id="KW-0472">Membrane</keyword>
<evidence type="ECO:0000313" key="3">
    <source>
        <dbReference type="Proteomes" id="UP000195781"/>
    </source>
</evidence>
<organism evidence="2 3">
    <name type="scientific">[Collinsella] massiliensis</name>
    <dbReference type="NCBI Taxonomy" id="1232426"/>
    <lineage>
        <taxon>Bacteria</taxon>
        <taxon>Bacillati</taxon>
        <taxon>Actinomycetota</taxon>
        <taxon>Coriobacteriia</taxon>
        <taxon>Coriobacteriales</taxon>
        <taxon>Coriobacteriaceae</taxon>
        <taxon>Enorma</taxon>
    </lineage>
</organism>
<proteinExistence type="predicted"/>
<dbReference type="EMBL" id="NFIE01000018">
    <property type="protein sequence ID" value="OUN86981.1"/>
    <property type="molecule type" value="Genomic_DNA"/>
</dbReference>
<keyword evidence="3" id="KW-1185">Reference proteome</keyword>
<comment type="caution">
    <text evidence="2">The sequence shown here is derived from an EMBL/GenBank/DDBJ whole genome shotgun (WGS) entry which is preliminary data.</text>
</comment>
<name>A0A1Y3XPD4_9ACTN</name>
<reference evidence="3" key="1">
    <citation type="submission" date="2017-04" db="EMBL/GenBank/DDBJ databases">
        <title>Function of individual gut microbiota members based on whole genome sequencing of pure cultures obtained from chicken caecum.</title>
        <authorList>
            <person name="Medvecky M."/>
            <person name="Cejkova D."/>
            <person name="Polansky O."/>
            <person name="Karasova D."/>
            <person name="Kubasova T."/>
            <person name="Cizek A."/>
            <person name="Rychlik I."/>
        </authorList>
    </citation>
    <scope>NUCLEOTIDE SEQUENCE [LARGE SCALE GENOMIC DNA]</scope>
    <source>
        <strain evidence="3">An5</strain>
    </source>
</reference>
<feature type="transmembrane region" description="Helical" evidence="1">
    <location>
        <begin position="46"/>
        <end position="64"/>
    </location>
</feature>
<evidence type="ECO:0000256" key="1">
    <source>
        <dbReference type="SAM" id="Phobius"/>
    </source>
</evidence>
<protein>
    <submittedName>
        <fullName evidence="2">Uncharacterized protein</fullName>
    </submittedName>
</protein>
<sequence length="95" mass="10144">MRMRACAQRVLGGMAARRVHGGASARTVSALRHLAREERAQATLEYALTLFALMALISGVALLWRAGEQGVLARLVEDACSHALDGLGVLDIALF</sequence>
<dbReference type="Proteomes" id="UP000195781">
    <property type="component" value="Unassembled WGS sequence"/>
</dbReference>
<dbReference type="OrthoDB" id="3183369at2"/>
<keyword evidence="1" id="KW-1133">Transmembrane helix</keyword>
<accession>A0A1Y3XPD4</accession>
<dbReference type="AlphaFoldDB" id="A0A1Y3XPD4"/>
<evidence type="ECO:0000313" key="2">
    <source>
        <dbReference type="EMBL" id="OUN86981.1"/>
    </source>
</evidence>
<gene>
    <name evidence="2" type="ORF">B5G02_07965</name>
</gene>